<proteinExistence type="predicted"/>
<reference evidence="5 6" key="1">
    <citation type="journal article" date="2019" name="Sci. Rep.">
        <title>Extended insight into the Mycobacterium chelonae-abscessus complex through whole genome sequencing of Mycobacterium salmoniphilum outbreak and Mycobacterium salmoniphilum-like strains.</title>
        <authorList>
            <person name="Behra P.R.K."/>
            <person name="Das S."/>
            <person name="Pettersson B.M.F."/>
            <person name="Shirreff L."/>
            <person name="DuCote T."/>
            <person name="Jacobsson K.G."/>
            <person name="Ennis D.G."/>
            <person name="Kirsebom L.A."/>
        </authorList>
    </citation>
    <scope>NUCLEOTIDE SEQUENCE [LARGE SCALE GENOMIC DNA]</scope>
    <source>
        <strain evidence="4 5">CCUG 60883</strain>
        <strain evidence="3 6">CCUG 60885</strain>
    </source>
</reference>
<dbReference type="EMBL" id="PECM01000008">
    <property type="protein sequence ID" value="TEA04563.1"/>
    <property type="molecule type" value="Genomic_DNA"/>
</dbReference>
<gene>
    <name evidence="4" type="ORF">CCUG60883_01858</name>
    <name evidence="3" type="ORF">CCUG60885_01600</name>
</gene>
<feature type="domain" description="DUF4352" evidence="2">
    <location>
        <begin position="76"/>
        <end position="196"/>
    </location>
</feature>
<evidence type="ECO:0000313" key="4">
    <source>
        <dbReference type="EMBL" id="TEA04563.1"/>
    </source>
</evidence>
<name>A0A4R8SF60_9MYCO</name>
<dbReference type="EMBL" id="PECK01000003">
    <property type="protein sequence ID" value="TDZ95467.1"/>
    <property type="molecule type" value="Genomic_DNA"/>
</dbReference>
<keyword evidence="1" id="KW-0732">Signal</keyword>
<dbReference type="Pfam" id="PF11611">
    <property type="entry name" value="DUF4352"/>
    <property type="match status" value="1"/>
</dbReference>
<keyword evidence="5" id="KW-1185">Reference proteome</keyword>
<comment type="caution">
    <text evidence="3">The sequence shown here is derived from an EMBL/GenBank/DDBJ whole genome shotgun (WGS) entry which is preliminary data.</text>
</comment>
<dbReference type="InterPro" id="IPR029050">
    <property type="entry name" value="Immunoprotect_excell_Ig-like"/>
</dbReference>
<dbReference type="AlphaFoldDB" id="A0A4R8SF60"/>
<dbReference type="Gene3D" id="2.60.40.1240">
    <property type="match status" value="1"/>
</dbReference>
<evidence type="ECO:0000313" key="6">
    <source>
        <dbReference type="Proteomes" id="UP000295685"/>
    </source>
</evidence>
<dbReference type="Proteomes" id="UP000295685">
    <property type="component" value="Unassembled WGS sequence"/>
</dbReference>
<sequence length="201" mass="20879">MALNRNYPGGITRYLRMCCERVPVALMFRLIGVRASVDGSQMKIVRHAFVAAVLALALIGCGGSSTVSGSQAAAAAIGSEVRDGKFAFVVNHVETGKPVAGDPSNEYLQSKAKGEFVIVHLKVTNIGDKAQGFFVANQKLIAGGKTFEADAMASLSASQGDINPGLSTNVSIAFDVPVGTVPDAIELHDSMLSGGAKVNLK</sequence>
<evidence type="ECO:0000313" key="5">
    <source>
        <dbReference type="Proteomes" id="UP000294844"/>
    </source>
</evidence>
<organism evidence="3 6">
    <name type="scientific">Mycobacteroides salmoniphilum</name>
    <dbReference type="NCBI Taxonomy" id="404941"/>
    <lineage>
        <taxon>Bacteria</taxon>
        <taxon>Bacillati</taxon>
        <taxon>Actinomycetota</taxon>
        <taxon>Actinomycetes</taxon>
        <taxon>Mycobacteriales</taxon>
        <taxon>Mycobacteriaceae</taxon>
        <taxon>Mycobacteroides</taxon>
    </lineage>
</organism>
<evidence type="ECO:0000259" key="2">
    <source>
        <dbReference type="Pfam" id="PF11611"/>
    </source>
</evidence>
<dbReference type="Proteomes" id="UP000294844">
    <property type="component" value="Unassembled WGS sequence"/>
</dbReference>
<evidence type="ECO:0000313" key="3">
    <source>
        <dbReference type="EMBL" id="TDZ95467.1"/>
    </source>
</evidence>
<evidence type="ECO:0000256" key="1">
    <source>
        <dbReference type="ARBA" id="ARBA00022729"/>
    </source>
</evidence>
<dbReference type="OrthoDB" id="3430849at2"/>
<protein>
    <submittedName>
        <fullName evidence="3">Telomeric repeat-binding factor 2</fullName>
    </submittedName>
</protein>
<accession>A0A4R8SF60</accession>
<dbReference type="InterPro" id="IPR029051">
    <property type="entry name" value="DUF4352"/>
</dbReference>